<evidence type="ECO:0000256" key="1">
    <source>
        <dbReference type="ARBA" id="ARBA00009078"/>
    </source>
</evidence>
<dbReference type="Proteomes" id="UP001324427">
    <property type="component" value="Unassembled WGS sequence"/>
</dbReference>
<dbReference type="GO" id="GO:0000056">
    <property type="term" value="P:ribosomal small subunit export from nucleus"/>
    <property type="evidence" value="ECO:0007669"/>
    <property type="project" value="TreeGrafter"/>
</dbReference>
<accession>A0AAV9JEA0</accession>
<feature type="region of interest" description="Disordered" evidence="2">
    <location>
        <begin position="19"/>
        <end position="93"/>
    </location>
</feature>
<reference evidence="3 4" key="1">
    <citation type="submission" date="2021-11" db="EMBL/GenBank/DDBJ databases">
        <title>Black yeast isolated from Biological Soil Crust.</title>
        <authorList>
            <person name="Kurbessoian T."/>
        </authorList>
    </citation>
    <scope>NUCLEOTIDE SEQUENCE [LARGE SCALE GENOMIC DNA]</scope>
    <source>
        <strain evidence="3 4">CCFEE 5522</strain>
    </source>
</reference>
<feature type="compositionally biased region" description="Basic and acidic residues" evidence="2">
    <location>
        <begin position="310"/>
        <end position="323"/>
    </location>
</feature>
<feature type="region of interest" description="Disordered" evidence="2">
    <location>
        <begin position="245"/>
        <end position="366"/>
    </location>
</feature>
<dbReference type="GO" id="GO:0005829">
    <property type="term" value="C:cytosol"/>
    <property type="evidence" value="ECO:0007669"/>
    <property type="project" value="TreeGrafter"/>
</dbReference>
<protein>
    <recommendedName>
        <fullName evidence="5">Low temperature viability protein</fullName>
    </recommendedName>
</protein>
<dbReference type="GO" id="GO:0042274">
    <property type="term" value="P:ribosomal small subunit biogenesis"/>
    <property type="evidence" value="ECO:0007669"/>
    <property type="project" value="InterPro"/>
</dbReference>
<dbReference type="EMBL" id="JAVFHQ010000035">
    <property type="protein sequence ID" value="KAK4543125.1"/>
    <property type="molecule type" value="Genomic_DNA"/>
</dbReference>
<dbReference type="GO" id="GO:0005634">
    <property type="term" value="C:nucleus"/>
    <property type="evidence" value="ECO:0007669"/>
    <property type="project" value="TreeGrafter"/>
</dbReference>
<feature type="compositionally biased region" description="Low complexity" evidence="2">
    <location>
        <begin position="330"/>
        <end position="344"/>
    </location>
</feature>
<dbReference type="PANTHER" id="PTHR21531:SF0">
    <property type="entry name" value="PROTEIN LTV1 HOMOLOG"/>
    <property type="match status" value="1"/>
</dbReference>
<feature type="compositionally biased region" description="Acidic residues" evidence="2">
    <location>
        <begin position="251"/>
        <end position="261"/>
    </location>
</feature>
<organism evidence="3 4">
    <name type="scientific">Oleoguttula mirabilis</name>
    <dbReference type="NCBI Taxonomy" id="1507867"/>
    <lineage>
        <taxon>Eukaryota</taxon>
        <taxon>Fungi</taxon>
        <taxon>Dikarya</taxon>
        <taxon>Ascomycota</taxon>
        <taxon>Pezizomycotina</taxon>
        <taxon>Dothideomycetes</taxon>
        <taxon>Dothideomycetidae</taxon>
        <taxon>Mycosphaerellales</taxon>
        <taxon>Teratosphaeriaceae</taxon>
        <taxon>Oleoguttula</taxon>
    </lineage>
</organism>
<dbReference type="GO" id="GO:0030688">
    <property type="term" value="C:preribosome, small subunit precursor"/>
    <property type="evidence" value="ECO:0007669"/>
    <property type="project" value="TreeGrafter"/>
</dbReference>
<evidence type="ECO:0000256" key="2">
    <source>
        <dbReference type="SAM" id="MobiDB-lite"/>
    </source>
</evidence>
<comment type="caution">
    <text evidence="3">The sequence shown here is derived from an EMBL/GenBank/DDBJ whole genome shotgun (WGS) entry which is preliminary data.</text>
</comment>
<gene>
    <name evidence="3" type="ORF">LTR36_005902</name>
</gene>
<comment type="similarity">
    <text evidence="1">Belongs to the LTV1 family.</text>
</comment>
<evidence type="ECO:0008006" key="5">
    <source>
        <dbReference type="Google" id="ProtNLM"/>
    </source>
</evidence>
<evidence type="ECO:0000313" key="4">
    <source>
        <dbReference type="Proteomes" id="UP001324427"/>
    </source>
</evidence>
<name>A0AAV9JEA0_9PEZI</name>
<sequence>MPRRTFDKKNATTYTLVHRAQNDPLINDENASSMVFTEKQAPQRAQEDDYAASSAGSVASGSSAHRSRKTKERGDLEEEFGMTFKPNEGEAAQHGVFYDDTEYDYMQHMRGLGSGGGPVTWVDASAPPEKKKGKQKLEDALREMDFGGADAQSMGGSSVASSARSLLPEEVLPSEFVRKRTYQDQQDVPDAIAGFQPDMDPRLREVLEALEDEEYVDDEEDIFAELTGDGAEVDADEWDRLGEQQVFDSGADFDDDGWESDDTIRAGTPPSSLQAATLSLPEGEDAMPPEDPHAQPPADPTGGSWQDIYQKVKADSKAAKAERGPPAGVAPSALESSVLSSLASGRRKKRKGAKTSTTNYSMSSSALVRTEQLNLLDARLDAILEREDVEDELADDEASAFNETGSMASGMTGLSKASKASRYSNISAMSGRSGASNISSYSRASDTEAPQLERADFNNIMDEFLCNYSTTGKAARRVRRGGPQTGMEQLDEVRTGLGPARFKGAARAT</sequence>
<dbReference type="InterPro" id="IPR007307">
    <property type="entry name" value="Ltv1"/>
</dbReference>
<dbReference type="PANTHER" id="PTHR21531">
    <property type="entry name" value="LOW-TEMPERATURE VIABILITY PROTEIN LTV1-RELATED"/>
    <property type="match status" value="1"/>
</dbReference>
<dbReference type="Pfam" id="PF04180">
    <property type="entry name" value="LTV"/>
    <property type="match status" value="1"/>
</dbReference>
<proteinExistence type="inferred from homology"/>
<keyword evidence="4" id="KW-1185">Reference proteome</keyword>
<feature type="compositionally biased region" description="Low complexity" evidence="2">
    <location>
        <begin position="51"/>
        <end position="64"/>
    </location>
</feature>
<evidence type="ECO:0000313" key="3">
    <source>
        <dbReference type="EMBL" id="KAK4543125.1"/>
    </source>
</evidence>
<dbReference type="AlphaFoldDB" id="A0AAV9JEA0"/>